<evidence type="ECO:0000256" key="2">
    <source>
        <dbReference type="ARBA" id="ARBA00023315"/>
    </source>
</evidence>
<dbReference type="GO" id="GO:0016747">
    <property type="term" value="F:acyltransferase activity, transferring groups other than amino-acyl groups"/>
    <property type="evidence" value="ECO:0007669"/>
    <property type="project" value="InterPro"/>
</dbReference>
<dbReference type="OrthoDB" id="5197788at2"/>
<dbReference type="Proteomes" id="UP000248706">
    <property type="component" value="Unassembled WGS sequence"/>
</dbReference>
<dbReference type="InterPro" id="IPR000182">
    <property type="entry name" value="GNAT_dom"/>
</dbReference>
<gene>
    <name evidence="4" type="ORF">A4R35_16635</name>
</gene>
<dbReference type="InterPro" id="IPR050832">
    <property type="entry name" value="Bact_Acetyltransf"/>
</dbReference>
<dbReference type="CDD" id="cd04301">
    <property type="entry name" value="NAT_SF"/>
    <property type="match status" value="1"/>
</dbReference>
<evidence type="ECO:0000313" key="5">
    <source>
        <dbReference type="Proteomes" id="UP000248706"/>
    </source>
</evidence>
<dbReference type="SUPFAM" id="SSF55729">
    <property type="entry name" value="Acyl-CoA N-acyltransferases (Nat)"/>
    <property type="match status" value="1"/>
</dbReference>
<feature type="domain" description="N-acetyltransferase" evidence="3">
    <location>
        <begin position="9"/>
        <end position="151"/>
    </location>
</feature>
<evidence type="ECO:0000256" key="1">
    <source>
        <dbReference type="ARBA" id="ARBA00022679"/>
    </source>
</evidence>
<keyword evidence="2" id="KW-0012">Acyltransferase</keyword>
<organism evidence="4 5">
    <name type="scientific">Thermogemmatispora tikiterensis</name>
    <dbReference type="NCBI Taxonomy" id="1825093"/>
    <lineage>
        <taxon>Bacteria</taxon>
        <taxon>Bacillati</taxon>
        <taxon>Chloroflexota</taxon>
        <taxon>Ktedonobacteria</taxon>
        <taxon>Thermogemmatisporales</taxon>
        <taxon>Thermogemmatisporaceae</taxon>
        <taxon>Thermogemmatispora</taxon>
    </lineage>
</organism>
<evidence type="ECO:0000259" key="3">
    <source>
        <dbReference type="PROSITE" id="PS51186"/>
    </source>
</evidence>
<dbReference type="EMBL" id="MCIF01000002">
    <property type="protein sequence ID" value="RAQ97167.1"/>
    <property type="molecule type" value="Genomic_DNA"/>
</dbReference>
<dbReference type="Gene3D" id="3.40.630.30">
    <property type="match status" value="1"/>
</dbReference>
<evidence type="ECO:0000313" key="4">
    <source>
        <dbReference type="EMBL" id="RAQ97167.1"/>
    </source>
</evidence>
<name>A0A328VI92_9CHLR</name>
<dbReference type="AlphaFoldDB" id="A0A328VI92"/>
<dbReference type="RefSeq" id="WP_112431336.1">
    <property type="nucleotide sequence ID" value="NZ_MCIF01000002.1"/>
</dbReference>
<comment type="caution">
    <text evidence="4">The sequence shown here is derived from an EMBL/GenBank/DDBJ whole genome shotgun (WGS) entry which is preliminary data.</text>
</comment>
<keyword evidence="5" id="KW-1185">Reference proteome</keyword>
<proteinExistence type="predicted"/>
<sequence>MTTDESTAGQIVPATGEQLTIIQHLLRESHLPLAGLERDLWRAWLAWKDGTPVACAGLERYGERVLLRSVAVAPPWRQQGIGSQLVRAVVREAQALAIREIYLLTAGAESFFERLGFQPIARGDVPVALHASAEWREACPQTATVMVLRCG</sequence>
<accession>A0A328VI92</accession>
<dbReference type="PANTHER" id="PTHR43877">
    <property type="entry name" value="AMINOALKYLPHOSPHONATE N-ACETYLTRANSFERASE-RELATED-RELATED"/>
    <property type="match status" value="1"/>
</dbReference>
<keyword evidence="1" id="KW-0808">Transferase</keyword>
<protein>
    <recommendedName>
        <fullName evidence="3">N-acetyltransferase domain-containing protein</fullName>
    </recommendedName>
</protein>
<dbReference type="NCBIfam" id="NF040501">
    <property type="entry name" value="resist_ArsN2"/>
    <property type="match status" value="1"/>
</dbReference>
<reference evidence="4 5" key="1">
    <citation type="submission" date="2016-08" db="EMBL/GenBank/DDBJ databases">
        <title>Analysis of Carbohydrate Active Enzymes in Thermogemmatispora T81 Reveals Carbohydrate Degradation Ability.</title>
        <authorList>
            <person name="Tomazini A."/>
            <person name="Lal S."/>
            <person name="Stott M."/>
            <person name="Henrissat B."/>
            <person name="Polikarpov I."/>
            <person name="Sparling R."/>
            <person name="Levin D.B."/>
        </authorList>
    </citation>
    <scope>NUCLEOTIDE SEQUENCE [LARGE SCALE GENOMIC DNA]</scope>
    <source>
        <strain evidence="4 5">T81</strain>
    </source>
</reference>
<dbReference type="Pfam" id="PF13508">
    <property type="entry name" value="Acetyltransf_7"/>
    <property type="match status" value="1"/>
</dbReference>
<dbReference type="PROSITE" id="PS51186">
    <property type="entry name" value="GNAT"/>
    <property type="match status" value="1"/>
</dbReference>
<dbReference type="InterPro" id="IPR016181">
    <property type="entry name" value="Acyl_CoA_acyltransferase"/>
</dbReference>